<dbReference type="Gene3D" id="3.30.70.100">
    <property type="match status" value="1"/>
</dbReference>
<dbReference type="InterPro" id="IPR052936">
    <property type="entry name" value="Jasmonate_Hydroxylase-like"/>
</dbReference>
<keyword evidence="3" id="KW-1185">Reference proteome</keyword>
<dbReference type="GO" id="GO:0004497">
    <property type="term" value="F:monooxygenase activity"/>
    <property type="evidence" value="ECO:0007669"/>
    <property type="project" value="UniProtKB-KW"/>
</dbReference>
<dbReference type="PANTHER" id="PTHR37811">
    <property type="entry name" value="BLL5343 PROTEIN"/>
    <property type="match status" value="1"/>
</dbReference>
<reference evidence="2 3" key="1">
    <citation type="submission" date="2019-07" db="EMBL/GenBank/DDBJ databases">
        <title>New species of Amycolatopsis and Streptomyces.</title>
        <authorList>
            <person name="Duangmal K."/>
            <person name="Teo W.F.A."/>
            <person name="Lipun K."/>
        </authorList>
    </citation>
    <scope>NUCLEOTIDE SEQUENCE [LARGE SCALE GENOMIC DNA]</scope>
    <source>
        <strain evidence="2 3">JCM 30562</strain>
    </source>
</reference>
<feature type="domain" description="ABM" evidence="1">
    <location>
        <begin position="12"/>
        <end position="83"/>
    </location>
</feature>
<dbReference type="InterPro" id="IPR007138">
    <property type="entry name" value="ABM_dom"/>
</dbReference>
<dbReference type="AlphaFoldDB" id="A0A558AMT6"/>
<evidence type="ECO:0000313" key="3">
    <source>
        <dbReference type="Proteomes" id="UP000318578"/>
    </source>
</evidence>
<dbReference type="PANTHER" id="PTHR37811:SF2">
    <property type="entry name" value="ABM DOMAIN-CONTAINING PROTEIN"/>
    <property type="match status" value="1"/>
</dbReference>
<evidence type="ECO:0000259" key="1">
    <source>
        <dbReference type="Pfam" id="PF03992"/>
    </source>
</evidence>
<dbReference type="OrthoDB" id="9797060at2"/>
<name>A0A558AMT6_9PSEU</name>
<dbReference type="Pfam" id="PF03992">
    <property type="entry name" value="ABM"/>
    <property type="match status" value="1"/>
</dbReference>
<gene>
    <name evidence="2" type="ORF">FNH06_01855</name>
</gene>
<accession>A0A558AMT6</accession>
<protein>
    <submittedName>
        <fullName evidence="2">Antibiotic biosynthesis monooxygenase</fullName>
    </submittedName>
</protein>
<organism evidence="2 3">
    <name type="scientific">Amycolatopsis acidiphila</name>
    <dbReference type="NCBI Taxonomy" id="715473"/>
    <lineage>
        <taxon>Bacteria</taxon>
        <taxon>Bacillati</taxon>
        <taxon>Actinomycetota</taxon>
        <taxon>Actinomycetes</taxon>
        <taxon>Pseudonocardiales</taxon>
        <taxon>Pseudonocardiaceae</taxon>
        <taxon>Amycolatopsis</taxon>
    </lineage>
</organism>
<dbReference type="Proteomes" id="UP000318578">
    <property type="component" value="Unassembled WGS sequence"/>
</dbReference>
<dbReference type="RefSeq" id="WP_144632635.1">
    <property type="nucleotide sequence ID" value="NZ_BNAX01000021.1"/>
</dbReference>
<dbReference type="InterPro" id="IPR011008">
    <property type="entry name" value="Dimeric_a/b-barrel"/>
</dbReference>
<proteinExistence type="predicted"/>
<comment type="caution">
    <text evidence="2">The sequence shown here is derived from an EMBL/GenBank/DDBJ whole genome shotgun (WGS) entry which is preliminary data.</text>
</comment>
<keyword evidence="2" id="KW-0560">Oxidoreductase</keyword>
<sequence>MEPVHDRFPEPPYYAVIFTSHRTEDDNDYQATAERMLELAAEQPGFLGVDSAREGPELGITVSYWRDEDSIAGWRAHAEHTLARRSGRRQWYEAFEVHVARVERNYGFRRQ</sequence>
<dbReference type="EMBL" id="VJZA01000002">
    <property type="protein sequence ID" value="TVT25578.1"/>
    <property type="molecule type" value="Genomic_DNA"/>
</dbReference>
<dbReference type="SUPFAM" id="SSF54909">
    <property type="entry name" value="Dimeric alpha+beta barrel"/>
    <property type="match status" value="1"/>
</dbReference>
<keyword evidence="2" id="KW-0503">Monooxygenase</keyword>
<evidence type="ECO:0000313" key="2">
    <source>
        <dbReference type="EMBL" id="TVT25578.1"/>
    </source>
</evidence>